<dbReference type="RefSeq" id="WP_127906041.1">
    <property type="nucleotide sequence ID" value="NZ_RQXX01000002.1"/>
</dbReference>
<dbReference type="SFLD" id="SFLDS00003">
    <property type="entry name" value="Haloacid_Dehalogenase"/>
    <property type="match status" value="1"/>
</dbReference>
<evidence type="ECO:0000313" key="1">
    <source>
        <dbReference type="EMBL" id="RVV98809.1"/>
    </source>
</evidence>
<dbReference type="SUPFAM" id="SSF56784">
    <property type="entry name" value="HAD-like"/>
    <property type="match status" value="1"/>
</dbReference>
<evidence type="ECO:0000313" key="2">
    <source>
        <dbReference type="Proteomes" id="UP000285908"/>
    </source>
</evidence>
<dbReference type="NCBIfam" id="TIGR01549">
    <property type="entry name" value="HAD-SF-IA-v1"/>
    <property type="match status" value="1"/>
</dbReference>
<dbReference type="GO" id="GO:0006281">
    <property type="term" value="P:DNA repair"/>
    <property type="evidence" value="ECO:0007669"/>
    <property type="project" value="TreeGrafter"/>
</dbReference>
<dbReference type="Proteomes" id="UP000285908">
    <property type="component" value="Unassembled WGS sequence"/>
</dbReference>
<dbReference type="InterPro" id="IPR023198">
    <property type="entry name" value="PGP-like_dom2"/>
</dbReference>
<dbReference type="InterPro" id="IPR036412">
    <property type="entry name" value="HAD-like_sf"/>
</dbReference>
<organism evidence="1 2">
    <name type="scientific">Mesobaculum littorinae</name>
    <dbReference type="NCBI Taxonomy" id="2486419"/>
    <lineage>
        <taxon>Bacteria</taxon>
        <taxon>Pseudomonadati</taxon>
        <taxon>Pseudomonadota</taxon>
        <taxon>Alphaproteobacteria</taxon>
        <taxon>Rhodobacterales</taxon>
        <taxon>Roseobacteraceae</taxon>
        <taxon>Mesobaculum</taxon>
    </lineage>
</organism>
<dbReference type="PRINTS" id="PR00413">
    <property type="entry name" value="HADHALOGNASE"/>
</dbReference>
<gene>
    <name evidence="1" type="ORF">EKE94_07880</name>
</gene>
<dbReference type="PANTHER" id="PTHR43434">
    <property type="entry name" value="PHOSPHOGLYCOLATE PHOSPHATASE"/>
    <property type="match status" value="1"/>
</dbReference>
<dbReference type="AlphaFoldDB" id="A0A438AJH5"/>
<dbReference type="InterPro" id="IPR050155">
    <property type="entry name" value="HAD-like_hydrolase_sf"/>
</dbReference>
<reference evidence="1 2" key="1">
    <citation type="submission" date="2018-11" db="EMBL/GenBank/DDBJ databases">
        <title>Mesobaculum littorinae gen. nov., sp. nov., isolated from Littorina scabra that represents a novel genus of the order Rhodobacteraceae.</title>
        <authorList>
            <person name="Li F."/>
        </authorList>
    </citation>
    <scope>NUCLEOTIDE SEQUENCE [LARGE SCALE GENOMIC DNA]</scope>
    <source>
        <strain evidence="1 2">M0103</strain>
    </source>
</reference>
<accession>A0A438AJH5</accession>
<dbReference type="Gene3D" id="3.40.50.1000">
    <property type="entry name" value="HAD superfamily/HAD-like"/>
    <property type="match status" value="1"/>
</dbReference>
<keyword evidence="1" id="KW-0378">Hydrolase</keyword>
<dbReference type="Pfam" id="PF00702">
    <property type="entry name" value="Hydrolase"/>
    <property type="match status" value="1"/>
</dbReference>
<protein>
    <submittedName>
        <fullName evidence="1">HAD family hydrolase</fullName>
    </submittedName>
</protein>
<keyword evidence="2" id="KW-1185">Reference proteome</keyword>
<dbReference type="Gene3D" id="1.10.150.240">
    <property type="entry name" value="Putative phosphatase, domain 2"/>
    <property type="match status" value="1"/>
</dbReference>
<dbReference type="OrthoDB" id="9797743at2"/>
<dbReference type="InterPro" id="IPR023214">
    <property type="entry name" value="HAD_sf"/>
</dbReference>
<sequence>MKRDGTGGRGGGIPALRCVVFDKDGTLFDFHATWSAWAAAVIADLSQGDAARAMRLGHAIGFDTEAGRFLPGSPVVAGTPDEIAALMAPHVTPAQREGLTERLNAAATRAPQVEAVPLAQLFDRLAASGVAAAVVTNDAEAAALAHLRAAGVAERFVTVIGFDSGHGAKPGAGPLLAAAAAAGVPPEDCAMVGDSLHDLAAARAAGMAAVAVLTGPAGADELGPAADVVLPDISALPEWLAARNGAAAEDD</sequence>
<name>A0A438AJH5_9RHOB</name>
<comment type="caution">
    <text evidence="1">The sequence shown here is derived from an EMBL/GenBank/DDBJ whole genome shotgun (WGS) entry which is preliminary data.</text>
</comment>
<dbReference type="EMBL" id="RQXX01000002">
    <property type="protein sequence ID" value="RVV98809.1"/>
    <property type="molecule type" value="Genomic_DNA"/>
</dbReference>
<dbReference type="SFLD" id="SFLDG01129">
    <property type="entry name" value="C1.5:_HAD__Beta-PGM__Phosphata"/>
    <property type="match status" value="1"/>
</dbReference>
<dbReference type="InterPro" id="IPR006439">
    <property type="entry name" value="HAD-SF_hydro_IA"/>
</dbReference>
<dbReference type="PANTHER" id="PTHR43434:SF22">
    <property type="entry name" value="PHOSPHOGLYCOLATE PHOSPHATASE"/>
    <property type="match status" value="1"/>
</dbReference>
<proteinExistence type="predicted"/>
<dbReference type="GO" id="GO:0008967">
    <property type="term" value="F:phosphoglycolate phosphatase activity"/>
    <property type="evidence" value="ECO:0007669"/>
    <property type="project" value="TreeGrafter"/>
</dbReference>